<protein>
    <submittedName>
        <fullName evidence="4">FecR family protein</fullName>
    </submittedName>
</protein>
<dbReference type="InterPro" id="IPR032508">
    <property type="entry name" value="FecR_C"/>
</dbReference>
<keyword evidence="5" id="KW-1185">Reference proteome</keyword>
<keyword evidence="1" id="KW-0812">Transmembrane</keyword>
<dbReference type="AlphaFoldDB" id="A0A927ARN3"/>
<feature type="domain" description="Protein FecR C-terminal" evidence="3">
    <location>
        <begin position="267"/>
        <end position="333"/>
    </location>
</feature>
<evidence type="ECO:0000259" key="3">
    <source>
        <dbReference type="Pfam" id="PF16344"/>
    </source>
</evidence>
<keyword evidence="1" id="KW-0472">Membrane</keyword>
<dbReference type="Pfam" id="PF04773">
    <property type="entry name" value="FecR"/>
    <property type="match status" value="1"/>
</dbReference>
<dbReference type="PIRSF" id="PIRSF018266">
    <property type="entry name" value="FecR"/>
    <property type="match status" value="1"/>
</dbReference>
<feature type="domain" description="FecR protein" evidence="2">
    <location>
        <begin position="135"/>
        <end position="218"/>
    </location>
</feature>
<evidence type="ECO:0000313" key="5">
    <source>
        <dbReference type="Proteomes" id="UP000598820"/>
    </source>
</evidence>
<evidence type="ECO:0000256" key="1">
    <source>
        <dbReference type="SAM" id="Phobius"/>
    </source>
</evidence>
<dbReference type="PANTHER" id="PTHR30273:SF2">
    <property type="entry name" value="PROTEIN FECR"/>
    <property type="match status" value="1"/>
</dbReference>
<dbReference type="Proteomes" id="UP000598820">
    <property type="component" value="Unassembled WGS sequence"/>
</dbReference>
<proteinExistence type="predicted"/>
<feature type="transmembrane region" description="Helical" evidence="1">
    <location>
        <begin position="77"/>
        <end position="95"/>
    </location>
</feature>
<reference evidence="4" key="1">
    <citation type="submission" date="2020-09" db="EMBL/GenBank/DDBJ databases">
        <authorList>
            <person name="Kim M.K."/>
        </authorList>
    </citation>
    <scope>NUCLEOTIDE SEQUENCE</scope>
    <source>
        <strain evidence="4">BT702</strain>
    </source>
</reference>
<dbReference type="GO" id="GO:0016989">
    <property type="term" value="F:sigma factor antagonist activity"/>
    <property type="evidence" value="ECO:0007669"/>
    <property type="project" value="TreeGrafter"/>
</dbReference>
<accession>A0A927ARN3</accession>
<dbReference type="EMBL" id="JACWZY010000003">
    <property type="protein sequence ID" value="MBD2700020.1"/>
    <property type="molecule type" value="Genomic_DNA"/>
</dbReference>
<sequence>MPKISPSLLDKYLRNDCTEQEKQQVEAWYASLQNNPDYLTSLPQAEQRQLQENTFLAIQGRISTGTEPVIRRLSWGWTAWLAASILLAIGVYVTYRDSAGQITAFQQSKTQQANQPTVADAVHFINKQARPIVHKLPDGSSVWMHVGASITYPKQFERDNRRVAFSGEGFFDVTKDKTRPFFIQSGEIDIKVLGTSFNVKALNSSKVFQVAVVTGRVQVSAPDHTQKKQQVILKPQQQAIFEINSKRLVATSVPVLTRKAIYEPITIVFDNTPLNQVLAKLQKRFDVTFRLINPKLSSCLLNADFEHQALPDIMEMLCAALDVTYTMSGNTIVLDGTPCE</sequence>
<organism evidence="4 5">
    <name type="scientific">Spirosoma profusum</name>
    <dbReference type="NCBI Taxonomy" id="2771354"/>
    <lineage>
        <taxon>Bacteria</taxon>
        <taxon>Pseudomonadati</taxon>
        <taxon>Bacteroidota</taxon>
        <taxon>Cytophagia</taxon>
        <taxon>Cytophagales</taxon>
        <taxon>Cytophagaceae</taxon>
        <taxon>Spirosoma</taxon>
    </lineage>
</organism>
<dbReference type="InterPro" id="IPR006860">
    <property type="entry name" value="FecR"/>
</dbReference>
<dbReference type="Gene3D" id="2.60.120.1440">
    <property type="match status" value="1"/>
</dbReference>
<evidence type="ECO:0000313" key="4">
    <source>
        <dbReference type="EMBL" id="MBD2700020.1"/>
    </source>
</evidence>
<comment type="caution">
    <text evidence="4">The sequence shown here is derived from an EMBL/GenBank/DDBJ whole genome shotgun (WGS) entry which is preliminary data.</text>
</comment>
<dbReference type="Pfam" id="PF16344">
    <property type="entry name" value="FecR_C"/>
    <property type="match status" value="1"/>
</dbReference>
<dbReference type="RefSeq" id="WP_190885878.1">
    <property type="nucleotide sequence ID" value="NZ_JACWZY010000003.1"/>
</dbReference>
<evidence type="ECO:0000259" key="2">
    <source>
        <dbReference type="Pfam" id="PF04773"/>
    </source>
</evidence>
<gene>
    <name evidence="4" type="ORF">IC229_05195</name>
</gene>
<keyword evidence="1" id="KW-1133">Transmembrane helix</keyword>
<dbReference type="Gene3D" id="3.55.50.30">
    <property type="match status" value="1"/>
</dbReference>
<dbReference type="PANTHER" id="PTHR30273">
    <property type="entry name" value="PERIPLASMIC SIGNAL SENSOR AND SIGMA FACTOR ACTIVATOR FECR-RELATED"/>
    <property type="match status" value="1"/>
</dbReference>
<dbReference type="InterPro" id="IPR012373">
    <property type="entry name" value="Ferrdict_sens_TM"/>
</dbReference>
<name>A0A927ARN3_9BACT</name>